<evidence type="ECO:0000256" key="5">
    <source>
        <dbReference type="ARBA" id="ARBA00022989"/>
    </source>
</evidence>
<comment type="subcellular location">
    <subcellularLocation>
        <location evidence="1">Cell membrane</location>
        <topology evidence="1">Multi-pass membrane protein</topology>
    </subcellularLocation>
</comment>
<dbReference type="AlphaFoldDB" id="A0A2K9NXB8"/>
<proteinExistence type="predicted"/>
<dbReference type="CDD" id="cd06173">
    <property type="entry name" value="MFS_MefA_like"/>
    <property type="match status" value="1"/>
</dbReference>
<organism evidence="7 8">
    <name type="scientific">Bacteriovorax stolpii</name>
    <name type="common">Bdellovibrio stolpii</name>
    <dbReference type="NCBI Taxonomy" id="960"/>
    <lineage>
        <taxon>Bacteria</taxon>
        <taxon>Pseudomonadati</taxon>
        <taxon>Bdellovibrionota</taxon>
        <taxon>Bacteriovoracia</taxon>
        <taxon>Bacteriovoracales</taxon>
        <taxon>Bacteriovoracaceae</taxon>
        <taxon>Bacteriovorax</taxon>
    </lineage>
</organism>
<evidence type="ECO:0000256" key="4">
    <source>
        <dbReference type="ARBA" id="ARBA00022692"/>
    </source>
</evidence>
<evidence type="ECO:0000313" key="8">
    <source>
        <dbReference type="Proteomes" id="UP000235584"/>
    </source>
</evidence>
<name>A0A2K9NXB8_BACTC</name>
<dbReference type="Pfam" id="PF07690">
    <property type="entry name" value="MFS_1"/>
    <property type="match status" value="1"/>
</dbReference>
<keyword evidence="4" id="KW-0812">Transmembrane</keyword>
<dbReference type="GO" id="GO:0022857">
    <property type="term" value="F:transmembrane transporter activity"/>
    <property type="evidence" value="ECO:0007669"/>
    <property type="project" value="InterPro"/>
</dbReference>
<dbReference type="InterPro" id="IPR036259">
    <property type="entry name" value="MFS_trans_sf"/>
</dbReference>
<keyword evidence="6" id="KW-0472">Membrane</keyword>
<dbReference type="PANTHER" id="PTHR23513:SF9">
    <property type="entry name" value="ENTEROBACTIN EXPORTER ENTS"/>
    <property type="match status" value="1"/>
</dbReference>
<dbReference type="Proteomes" id="UP000235584">
    <property type="component" value="Chromosome"/>
</dbReference>
<protein>
    <submittedName>
        <fullName evidence="7">MFS transporter</fullName>
    </submittedName>
</protein>
<gene>
    <name evidence="7" type="ORF">C0V70_02685</name>
</gene>
<dbReference type="SUPFAM" id="SSF103473">
    <property type="entry name" value="MFS general substrate transporter"/>
    <property type="match status" value="1"/>
</dbReference>
<dbReference type="KEGG" id="bsto:C0V70_02685"/>
<accession>A0A2K9NXB8</accession>
<dbReference type="InterPro" id="IPR011701">
    <property type="entry name" value="MFS"/>
</dbReference>
<evidence type="ECO:0000256" key="3">
    <source>
        <dbReference type="ARBA" id="ARBA00022475"/>
    </source>
</evidence>
<reference evidence="7 8" key="1">
    <citation type="submission" date="2018-01" db="EMBL/GenBank/DDBJ databases">
        <title>Complete genome sequence of Bacteriovorax stolpii DSM12778.</title>
        <authorList>
            <person name="Tang B."/>
            <person name="Chang J."/>
        </authorList>
    </citation>
    <scope>NUCLEOTIDE SEQUENCE [LARGE SCALE GENOMIC DNA]</scope>
    <source>
        <strain evidence="7 8">DSM 12778</strain>
    </source>
</reference>
<evidence type="ECO:0000256" key="1">
    <source>
        <dbReference type="ARBA" id="ARBA00004651"/>
    </source>
</evidence>
<dbReference type="PANTHER" id="PTHR23513">
    <property type="entry name" value="INTEGRAL MEMBRANE EFFLUX PROTEIN-RELATED"/>
    <property type="match status" value="1"/>
</dbReference>
<keyword evidence="2" id="KW-0813">Transport</keyword>
<dbReference type="Gene3D" id="1.20.1250.20">
    <property type="entry name" value="MFS general substrate transporter like domains"/>
    <property type="match status" value="1"/>
</dbReference>
<evidence type="ECO:0000313" key="7">
    <source>
        <dbReference type="EMBL" id="AUO00152.1"/>
    </source>
</evidence>
<dbReference type="RefSeq" id="WP_102245439.1">
    <property type="nucleotide sequence ID" value="NZ_CP025704.1"/>
</dbReference>
<dbReference type="EMBL" id="CP025704">
    <property type="protein sequence ID" value="AUO00152.1"/>
    <property type="molecule type" value="Genomic_DNA"/>
</dbReference>
<keyword evidence="5" id="KW-1133">Transmembrane helix</keyword>
<keyword evidence="3" id="KW-1003">Cell membrane</keyword>
<evidence type="ECO:0000256" key="2">
    <source>
        <dbReference type="ARBA" id="ARBA00022448"/>
    </source>
</evidence>
<sequence length="413" mass="45069">MNTPILTKKDPYAALRYPDYRFYILTRIFLAIALQIEVVSIGWHVYEITKDPMSLGMIGLVEILPNFAVTLFAGHYADIYDRKKIVISCLFVVMLSGVGLYTITHMVPDNNQQLSLFYVVIAITGLARGTLSPSMFSILTECVPRDNYVNSTSWSSTIWQIAYMLGAGVSGFLFAYIRYDAYLVVSVLVLCGIISFSFISPKPHLMTKEKRAPMLDSIKEGISYVFKNQVFLGALSLDLFAVLFGGAVALLPIFANDILKVGPQGLGFLKAAPSAGSFIMAAINIYWPPVKNTGKKLLFAVFGFGVCMIIFALSKNFYLSVFILAVSGACDNISVVVRGTIMQTLVPPDMKGKVSAVNSVFIGSSNEIGAFESGAAAKIMGVVPSVIFGGTMTLLVVIFTTFRAPKLKNLNFE</sequence>
<evidence type="ECO:0000256" key="6">
    <source>
        <dbReference type="ARBA" id="ARBA00023136"/>
    </source>
</evidence>
<keyword evidence="8" id="KW-1185">Reference proteome</keyword>
<dbReference type="GO" id="GO:0005886">
    <property type="term" value="C:plasma membrane"/>
    <property type="evidence" value="ECO:0007669"/>
    <property type="project" value="UniProtKB-SubCell"/>
</dbReference>